<reference evidence="1 3" key="1">
    <citation type="submission" date="2015-12" db="EMBL/GenBank/DDBJ databases">
        <title>Amycolatopsis regifaucium genome sequencing and assembly.</title>
        <authorList>
            <person name="Mayilraj S."/>
        </authorList>
    </citation>
    <scope>NUCLEOTIDE SEQUENCE [LARGE SCALE GENOMIC DNA]</scope>
    <source>
        <strain evidence="1 3">GY080</strain>
    </source>
</reference>
<proteinExistence type="predicted"/>
<sequence>METRRRLVDAVPGVRARLARLCSVRILHDGDAQWHHEPGLLVHADDAGPLPRLARFAAELGQDRFVATGMGATTAYRRRNPAAG</sequence>
<dbReference type="Proteomes" id="UP000186883">
    <property type="component" value="Unassembled WGS sequence"/>
</dbReference>
<evidence type="ECO:0000313" key="2">
    <source>
        <dbReference type="EMBL" id="OKA03091.1"/>
    </source>
</evidence>
<dbReference type="EMBL" id="LQCI01000032">
    <property type="protein sequence ID" value="KZB82730.1"/>
    <property type="molecule type" value="Genomic_DNA"/>
</dbReference>
<reference evidence="2 4" key="2">
    <citation type="submission" date="2016-11" db="EMBL/GenBank/DDBJ databases">
        <title>Genome sequencing of Amycolatopsis regifaucium.</title>
        <authorList>
            <person name="Mayilraj S."/>
            <person name="Kaur N."/>
        </authorList>
    </citation>
    <scope>NUCLEOTIDE SEQUENCE [LARGE SCALE GENOMIC DNA]</scope>
    <source>
        <strain evidence="2 4">GY080</strain>
    </source>
</reference>
<gene>
    <name evidence="2" type="ORF">ATP06_0237990</name>
    <name evidence="1" type="ORF">AVL48_37560</name>
</gene>
<evidence type="ECO:0000313" key="3">
    <source>
        <dbReference type="Proteomes" id="UP000076321"/>
    </source>
</evidence>
<comment type="caution">
    <text evidence="1">The sequence shown here is derived from an EMBL/GenBank/DDBJ whole genome shotgun (WGS) entry which is preliminary data.</text>
</comment>
<evidence type="ECO:0000313" key="4">
    <source>
        <dbReference type="Proteomes" id="UP000186883"/>
    </source>
</evidence>
<keyword evidence="4" id="KW-1185">Reference proteome</keyword>
<dbReference type="AlphaFoldDB" id="A0A154MEV2"/>
<name>A0A154MEV2_9PSEU</name>
<dbReference type="Proteomes" id="UP000076321">
    <property type="component" value="Unassembled WGS sequence"/>
</dbReference>
<accession>A0A154MEV2</accession>
<dbReference type="EMBL" id="LOBU02000050">
    <property type="protein sequence ID" value="OKA03091.1"/>
    <property type="molecule type" value="Genomic_DNA"/>
</dbReference>
<protein>
    <submittedName>
        <fullName evidence="1">Uncharacterized protein</fullName>
    </submittedName>
</protein>
<evidence type="ECO:0000313" key="1">
    <source>
        <dbReference type="EMBL" id="KZB82730.1"/>
    </source>
</evidence>
<organism evidence="1 3">
    <name type="scientific">Amycolatopsis regifaucium</name>
    <dbReference type="NCBI Taxonomy" id="546365"/>
    <lineage>
        <taxon>Bacteria</taxon>
        <taxon>Bacillati</taxon>
        <taxon>Actinomycetota</taxon>
        <taxon>Actinomycetes</taxon>
        <taxon>Pseudonocardiales</taxon>
        <taxon>Pseudonocardiaceae</taxon>
        <taxon>Amycolatopsis</taxon>
    </lineage>
</organism>